<dbReference type="OrthoDB" id="2745898at2759"/>
<proteinExistence type="predicted"/>
<reference evidence="2" key="2">
    <citation type="submission" date="2015-01" db="EMBL/GenBank/DDBJ databases">
        <title>Evolutionary Origins and Diversification of the Mycorrhizal Mutualists.</title>
        <authorList>
            <consortium name="DOE Joint Genome Institute"/>
            <consortium name="Mycorrhizal Genomics Consortium"/>
            <person name="Kohler A."/>
            <person name="Kuo A."/>
            <person name="Nagy L.G."/>
            <person name="Floudas D."/>
            <person name="Copeland A."/>
            <person name="Barry K.W."/>
            <person name="Cichocki N."/>
            <person name="Veneault-Fourrey C."/>
            <person name="LaButti K."/>
            <person name="Lindquist E.A."/>
            <person name="Lipzen A."/>
            <person name="Lundell T."/>
            <person name="Morin E."/>
            <person name="Murat C."/>
            <person name="Riley R."/>
            <person name="Ohm R."/>
            <person name="Sun H."/>
            <person name="Tunlid A."/>
            <person name="Henrissat B."/>
            <person name="Grigoriev I.V."/>
            <person name="Hibbett D.S."/>
            <person name="Martin F."/>
        </authorList>
    </citation>
    <scope>NUCLEOTIDE SEQUENCE [LARGE SCALE GENOMIC DNA]</scope>
    <source>
        <strain evidence="2">F 1598</strain>
    </source>
</reference>
<reference evidence="1 2" key="1">
    <citation type="submission" date="2014-04" db="EMBL/GenBank/DDBJ databases">
        <authorList>
            <consortium name="DOE Joint Genome Institute"/>
            <person name="Kuo A."/>
            <person name="Tarkka M."/>
            <person name="Buscot F."/>
            <person name="Kohler A."/>
            <person name="Nagy L.G."/>
            <person name="Floudas D."/>
            <person name="Copeland A."/>
            <person name="Barry K.W."/>
            <person name="Cichocki N."/>
            <person name="Veneault-Fourrey C."/>
            <person name="LaButti K."/>
            <person name="Lindquist E.A."/>
            <person name="Lipzen A."/>
            <person name="Lundell T."/>
            <person name="Morin E."/>
            <person name="Murat C."/>
            <person name="Sun H."/>
            <person name="Tunlid A."/>
            <person name="Henrissat B."/>
            <person name="Grigoriev I.V."/>
            <person name="Hibbett D.S."/>
            <person name="Martin F."/>
            <person name="Nordberg H.P."/>
            <person name="Cantor M.N."/>
            <person name="Hua S.X."/>
        </authorList>
    </citation>
    <scope>NUCLEOTIDE SEQUENCE [LARGE SCALE GENOMIC DNA]</scope>
    <source>
        <strain evidence="1 2">F 1598</strain>
    </source>
</reference>
<evidence type="ECO:0000313" key="1">
    <source>
        <dbReference type="EMBL" id="KIM92278.1"/>
    </source>
</evidence>
<organism evidence="1 2">
    <name type="scientific">Piloderma croceum (strain F 1598)</name>
    <dbReference type="NCBI Taxonomy" id="765440"/>
    <lineage>
        <taxon>Eukaryota</taxon>
        <taxon>Fungi</taxon>
        <taxon>Dikarya</taxon>
        <taxon>Basidiomycota</taxon>
        <taxon>Agaricomycotina</taxon>
        <taxon>Agaricomycetes</taxon>
        <taxon>Agaricomycetidae</taxon>
        <taxon>Atheliales</taxon>
        <taxon>Atheliaceae</taxon>
        <taxon>Piloderma</taxon>
    </lineage>
</organism>
<dbReference type="AlphaFoldDB" id="A0A0C3C0B8"/>
<dbReference type="EMBL" id="KN832970">
    <property type="protein sequence ID" value="KIM92278.1"/>
    <property type="molecule type" value="Genomic_DNA"/>
</dbReference>
<accession>A0A0C3C0B8</accession>
<dbReference type="InParanoid" id="A0A0C3C0B8"/>
<keyword evidence="2" id="KW-1185">Reference proteome</keyword>
<sequence length="482" mass="54089">MISCQSAETTGKQNVGNVNAGYNRLLGYGWQLLLDGEVGDVRLYPMLCLFVSVGCLRPLDGPISEEEETHGKHLMLRPGTTLTTKLIGPPVRRNHEVRVSVLPCFGRGLGTSRGQVAIPQDIINNIIEAVGDDSHLLKKCALVSSSFLLPSRKHLFSKNFLRDDQACQRLHQFLVENPIVQSFVRSITISWGYKTSKSHASLIAILQLLFCCLESFSISSSLWYQALNWNDFSSELKDALSTIIHSSTLKTLDLNAVKVPIMLFHGLHLTKLELSSLSPNDFDGEQSRLLTPAASEGVATTASHTMIDHCVWNFYEPVHGTRFPTSAYFSLIWDTEGPAEPIFLPFMCRLRIFEIYVHPSSAYMSDFDILSFLMCSLRVSLTSPAMLEHLKFDIVFEGNSNHFNYYALFDDLRDADVWSHLDSIVTHPTGSRLQRVNINIQYSFRYDSDVSEPDNTEILQAVLDALPLLHEKGILFVKATVK</sequence>
<dbReference type="HOGENOM" id="CLU_038953_0_0_1"/>
<evidence type="ECO:0000313" key="2">
    <source>
        <dbReference type="Proteomes" id="UP000054166"/>
    </source>
</evidence>
<protein>
    <submittedName>
        <fullName evidence="1">Uncharacterized protein</fullName>
    </submittedName>
</protein>
<name>A0A0C3C0B8_PILCF</name>
<gene>
    <name evidence="1" type="ORF">PILCRDRAFT_762268</name>
</gene>
<dbReference type="Proteomes" id="UP000054166">
    <property type="component" value="Unassembled WGS sequence"/>
</dbReference>